<evidence type="ECO:0000256" key="1">
    <source>
        <dbReference type="SAM" id="Coils"/>
    </source>
</evidence>
<dbReference type="EMBL" id="JAINUG010003053">
    <property type="protein sequence ID" value="KAJ8344588.1"/>
    <property type="molecule type" value="Genomic_DNA"/>
</dbReference>
<feature type="region of interest" description="Disordered" evidence="2">
    <location>
        <begin position="130"/>
        <end position="153"/>
    </location>
</feature>
<evidence type="ECO:0000313" key="3">
    <source>
        <dbReference type="EMBL" id="KAJ8344588.1"/>
    </source>
</evidence>
<dbReference type="AlphaFoldDB" id="A0AAD7QZU2"/>
<evidence type="ECO:0000313" key="4">
    <source>
        <dbReference type="Proteomes" id="UP001221898"/>
    </source>
</evidence>
<comment type="caution">
    <text evidence="3">The sequence shown here is derived from an EMBL/GenBank/DDBJ whole genome shotgun (WGS) entry which is preliminary data.</text>
</comment>
<dbReference type="Proteomes" id="UP001221898">
    <property type="component" value="Unassembled WGS sequence"/>
</dbReference>
<name>A0AAD7QZU2_9TELE</name>
<accession>A0AAD7QZU2</accession>
<evidence type="ECO:0000256" key="2">
    <source>
        <dbReference type="SAM" id="MobiDB-lite"/>
    </source>
</evidence>
<protein>
    <submittedName>
        <fullName evidence="3">Uncharacterized protein</fullName>
    </submittedName>
</protein>
<keyword evidence="4" id="KW-1185">Reference proteome</keyword>
<reference evidence="3" key="1">
    <citation type="journal article" date="2023" name="Science">
        <title>Genome structures resolve the early diversification of teleost fishes.</title>
        <authorList>
            <person name="Parey E."/>
            <person name="Louis A."/>
            <person name="Montfort J."/>
            <person name="Bouchez O."/>
            <person name="Roques C."/>
            <person name="Iampietro C."/>
            <person name="Lluch J."/>
            <person name="Castinel A."/>
            <person name="Donnadieu C."/>
            <person name="Desvignes T."/>
            <person name="Floi Bucao C."/>
            <person name="Jouanno E."/>
            <person name="Wen M."/>
            <person name="Mejri S."/>
            <person name="Dirks R."/>
            <person name="Jansen H."/>
            <person name="Henkel C."/>
            <person name="Chen W.J."/>
            <person name="Zahm M."/>
            <person name="Cabau C."/>
            <person name="Klopp C."/>
            <person name="Thompson A.W."/>
            <person name="Robinson-Rechavi M."/>
            <person name="Braasch I."/>
            <person name="Lecointre G."/>
            <person name="Bobe J."/>
            <person name="Postlethwait J.H."/>
            <person name="Berthelot C."/>
            <person name="Roest Crollius H."/>
            <person name="Guiguen Y."/>
        </authorList>
    </citation>
    <scope>NUCLEOTIDE SEQUENCE</scope>
    <source>
        <strain evidence="3">NC1722</strain>
    </source>
</reference>
<gene>
    <name evidence="3" type="ORF">AAFF_G00232760</name>
</gene>
<organism evidence="3 4">
    <name type="scientific">Aldrovandia affinis</name>
    <dbReference type="NCBI Taxonomy" id="143900"/>
    <lineage>
        <taxon>Eukaryota</taxon>
        <taxon>Metazoa</taxon>
        <taxon>Chordata</taxon>
        <taxon>Craniata</taxon>
        <taxon>Vertebrata</taxon>
        <taxon>Euteleostomi</taxon>
        <taxon>Actinopterygii</taxon>
        <taxon>Neopterygii</taxon>
        <taxon>Teleostei</taxon>
        <taxon>Notacanthiformes</taxon>
        <taxon>Halosauridae</taxon>
        <taxon>Aldrovandia</taxon>
    </lineage>
</organism>
<keyword evidence="1" id="KW-0175">Coiled coil</keyword>
<sequence>MPRKAAIDEELEEIRKSLNFMSEEVSKVAKQQAILMELMDEVKQLKNLVKEKDKKIDGLERRIDDLEQYTRMEDLIISGLETTHRTYARAMTGGKDGVDAPVEELQTLERQVIKFFEREHRIMQFRADRGAGLGVGPGPHYRQRAGKEPTADR</sequence>
<proteinExistence type="predicted"/>
<feature type="coiled-coil region" evidence="1">
    <location>
        <begin position="4"/>
        <end position="69"/>
    </location>
</feature>